<sequence>MISQGPGQPTINHCEIPPWIIASDEFNLAPVPLSIAGVRESNVHLFRRLEGIPDPMERGQVFHDYVSVKFALHQWENYHGKARSSLRNSYIRFLRGWGVDSNGIEGAVLKSWVQSRFGILPTYHRGVLRPLDGGEEDHRFALDRMRGSAKTNCIFSQLDLLYEFCQYELARRWPEREVLTLYRGTFDPEEHPVFETRARRESCVRLNNLISFTDDRERAWEFGSTVWQATVAAAKVVFFSQLLPSQLLKGEDEYLVVGGNYWVRELLY</sequence>
<dbReference type="GO" id="GO:0030701">
    <property type="term" value="F:NAD+-dinitrogen-reductase ADP-D-ribosyltransferase activity"/>
    <property type="evidence" value="ECO:0007669"/>
    <property type="project" value="InterPro"/>
</dbReference>
<dbReference type="Pfam" id="PF07357">
    <property type="entry name" value="DRAT"/>
    <property type="match status" value="1"/>
</dbReference>
<name>A0A842HA10_9BACT</name>
<protein>
    <submittedName>
        <fullName evidence="1">NAD(+)--dinitrogen-reductase ADP-D-ribosyltransferase</fullName>
    </submittedName>
</protein>
<accession>A0A842HA10</accession>
<reference evidence="1 2" key="1">
    <citation type="submission" date="2020-07" db="EMBL/GenBank/DDBJ databases">
        <authorList>
            <person name="Feng X."/>
        </authorList>
    </citation>
    <scope>NUCLEOTIDE SEQUENCE [LARGE SCALE GENOMIC DNA]</scope>
    <source>
        <strain evidence="1 2">JCM31066</strain>
    </source>
</reference>
<evidence type="ECO:0000313" key="1">
    <source>
        <dbReference type="EMBL" id="MBC2592938.1"/>
    </source>
</evidence>
<dbReference type="AlphaFoldDB" id="A0A842HA10"/>
<dbReference type="GO" id="GO:0009399">
    <property type="term" value="P:nitrogen fixation"/>
    <property type="evidence" value="ECO:0007669"/>
    <property type="project" value="InterPro"/>
</dbReference>
<evidence type="ECO:0000313" key="2">
    <source>
        <dbReference type="Proteomes" id="UP000546464"/>
    </source>
</evidence>
<comment type="caution">
    <text evidence="1">The sequence shown here is derived from an EMBL/GenBank/DDBJ whole genome shotgun (WGS) entry which is preliminary data.</text>
</comment>
<dbReference type="RefSeq" id="WP_185673947.1">
    <property type="nucleotide sequence ID" value="NZ_JACHVB010000012.1"/>
</dbReference>
<keyword evidence="2" id="KW-1185">Reference proteome</keyword>
<proteinExistence type="predicted"/>
<dbReference type="EMBL" id="JACHVB010000012">
    <property type="protein sequence ID" value="MBC2592938.1"/>
    <property type="molecule type" value="Genomic_DNA"/>
</dbReference>
<dbReference type="Proteomes" id="UP000546464">
    <property type="component" value="Unassembled WGS sequence"/>
</dbReference>
<gene>
    <name evidence="1" type="ORF">H5P28_01570</name>
</gene>
<dbReference type="InterPro" id="IPR009953">
    <property type="entry name" value="DRA_trans"/>
</dbReference>
<keyword evidence="1" id="KW-0808">Transferase</keyword>
<organism evidence="1 2">
    <name type="scientific">Ruficoccus amylovorans</name>
    <dbReference type="NCBI Taxonomy" id="1804625"/>
    <lineage>
        <taxon>Bacteria</taxon>
        <taxon>Pseudomonadati</taxon>
        <taxon>Verrucomicrobiota</taxon>
        <taxon>Opitutia</taxon>
        <taxon>Puniceicoccales</taxon>
        <taxon>Cerasicoccaceae</taxon>
        <taxon>Ruficoccus</taxon>
    </lineage>
</organism>